<organism evidence="4 5">
    <name type="scientific">Marinithermofilum abyssi</name>
    <dbReference type="NCBI Taxonomy" id="1571185"/>
    <lineage>
        <taxon>Bacteria</taxon>
        <taxon>Bacillati</taxon>
        <taxon>Bacillota</taxon>
        <taxon>Bacilli</taxon>
        <taxon>Bacillales</taxon>
        <taxon>Thermoactinomycetaceae</taxon>
        <taxon>Marinithermofilum</taxon>
    </lineage>
</organism>
<evidence type="ECO:0000256" key="1">
    <source>
        <dbReference type="ARBA" id="ARBA00022825"/>
    </source>
</evidence>
<dbReference type="InterPro" id="IPR001314">
    <property type="entry name" value="Peptidase_S1A"/>
</dbReference>
<feature type="signal peptide" evidence="2">
    <location>
        <begin position="1"/>
        <end position="25"/>
    </location>
</feature>
<keyword evidence="5" id="KW-1185">Reference proteome</keyword>
<keyword evidence="2" id="KW-0732">Signal</keyword>
<keyword evidence="1" id="KW-0378">Hydrolase</keyword>
<reference evidence="4" key="1">
    <citation type="journal article" date="2014" name="Int. J. Syst. Evol. Microbiol.">
        <title>Complete genome sequence of Corynebacterium casei LMG S-19264T (=DSM 44701T), isolated from a smear-ripened cheese.</title>
        <authorList>
            <consortium name="US DOE Joint Genome Institute (JGI-PGF)"/>
            <person name="Walter F."/>
            <person name="Albersmeier A."/>
            <person name="Kalinowski J."/>
            <person name="Ruckert C."/>
        </authorList>
    </citation>
    <scope>NUCLEOTIDE SEQUENCE</scope>
    <source>
        <strain evidence="4">CGMCC 1.15179</strain>
    </source>
</reference>
<evidence type="ECO:0000259" key="3">
    <source>
        <dbReference type="PROSITE" id="PS50240"/>
    </source>
</evidence>
<gene>
    <name evidence="4" type="ORF">GCM10011571_32210</name>
</gene>
<dbReference type="InterPro" id="IPR009003">
    <property type="entry name" value="Peptidase_S1_PA"/>
</dbReference>
<comment type="caution">
    <text evidence="4">The sequence shown here is derived from an EMBL/GenBank/DDBJ whole genome shotgun (WGS) entry which is preliminary data.</text>
</comment>
<reference evidence="4" key="2">
    <citation type="submission" date="2020-09" db="EMBL/GenBank/DDBJ databases">
        <authorList>
            <person name="Sun Q."/>
            <person name="Zhou Y."/>
        </authorList>
    </citation>
    <scope>NUCLEOTIDE SEQUENCE</scope>
    <source>
        <strain evidence="4">CGMCC 1.15179</strain>
    </source>
</reference>
<name>A0A8J2VJF5_9BACL</name>
<dbReference type="InterPro" id="IPR018114">
    <property type="entry name" value="TRYPSIN_HIS"/>
</dbReference>
<dbReference type="Proteomes" id="UP000625210">
    <property type="component" value="Unassembled WGS sequence"/>
</dbReference>
<dbReference type="SMART" id="SM00020">
    <property type="entry name" value="Tryp_SPc"/>
    <property type="match status" value="1"/>
</dbReference>
<dbReference type="RefSeq" id="WP_188648915.1">
    <property type="nucleotide sequence ID" value="NZ_BMHQ01000014.1"/>
</dbReference>
<dbReference type="Gene3D" id="2.40.10.10">
    <property type="entry name" value="Trypsin-like serine proteases"/>
    <property type="match status" value="2"/>
</dbReference>
<evidence type="ECO:0000313" key="4">
    <source>
        <dbReference type="EMBL" id="GGE27530.1"/>
    </source>
</evidence>
<dbReference type="EMBL" id="BMHQ01000014">
    <property type="protein sequence ID" value="GGE27530.1"/>
    <property type="molecule type" value="Genomic_DNA"/>
</dbReference>
<feature type="chain" id="PRO_5035275320" description="Peptidase S1 domain-containing protein" evidence="2">
    <location>
        <begin position="26"/>
        <end position="271"/>
    </location>
</feature>
<proteinExistence type="predicted"/>
<keyword evidence="1" id="KW-0645">Protease</keyword>
<sequence>MKRNSWWFALVFALVFLVPAWPAQAITYGEPDNGRHPNTGALIAEYNTPGVKEHLCTGTLIAPTVFLTAAHCTAHLESKGIPRDQIWVSFDDDVDPVTPSTRLYHGKWVTHPDYNQRQSNPADLAVVILDQPVKGVQPARLPTSGLFDRLAAKGALKDQPFTAVGYGIREPVTQPGGPTHPYDGGRWMAVSQFDALNDNWLRLSQNTSTGDGGTCNGDSGGPNFLGAGENETDIIAGVTVTGDSMCRATNVIYRLDTPSARNFLDDYVELP</sequence>
<feature type="domain" description="Peptidase S1" evidence="3">
    <location>
        <begin position="26"/>
        <end position="271"/>
    </location>
</feature>
<dbReference type="PROSITE" id="PS50240">
    <property type="entry name" value="TRYPSIN_DOM"/>
    <property type="match status" value="1"/>
</dbReference>
<protein>
    <recommendedName>
        <fullName evidence="3">Peptidase S1 domain-containing protein</fullName>
    </recommendedName>
</protein>
<keyword evidence="1" id="KW-0720">Serine protease</keyword>
<dbReference type="GO" id="GO:0006508">
    <property type="term" value="P:proteolysis"/>
    <property type="evidence" value="ECO:0007669"/>
    <property type="project" value="InterPro"/>
</dbReference>
<dbReference type="PANTHER" id="PTHR24258">
    <property type="entry name" value="SERINE PROTEASE-RELATED"/>
    <property type="match status" value="1"/>
</dbReference>
<dbReference type="PRINTS" id="PR00722">
    <property type="entry name" value="CHYMOTRYPSIN"/>
</dbReference>
<dbReference type="PROSITE" id="PS00134">
    <property type="entry name" value="TRYPSIN_HIS"/>
    <property type="match status" value="1"/>
</dbReference>
<dbReference type="InterPro" id="IPR043504">
    <property type="entry name" value="Peptidase_S1_PA_chymotrypsin"/>
</dbReference>
<evidence type="ECO:0000256" key="2">
    <source>
        <dbReference type="SAM" id="SignalP"/>
    </source>
</evidence>
<dbReference type="InterPro" id="IPR001254">
    <property type="entry name" value="Trypsin_dom"/>
</dbReference>
<dbReference type="SUPFAM" id="SSF50494">
    <property type="entry name" value="Trypsin-like serine proteases"/>
    <property type="match status" value="1"/>
</dbReference>
<evidence type="ECO:0000313" key="5">
    <source>
        <dbReference type="Proteomes" id="UP000625210"/>
    </source>
</evidence>
<dbReference type="GO" id="GO:0004252">
    <property type="term" value="F:serine-type endopeptidase activity"/>
    <property type="evidence" value="ECO:0007669"/>
    <property type="project" value="InterPro"/>
</dbReference>
<dbReference type="Pfam" id="PF00089">
    <property type="entry name" value="Trypsin"/>
    <property type="match status" value="1"/>
</dbReference>
<dbReference type="AlphaFoldDB" id="A0A8J2VJF5"/>
<accession>A0A8J2VJF5</accession>
<dbReference type="PANTHER" id="PTHR24258:SF116">
    <property type="entry name" value="FI16631P1-RELATED"/>
    <property type="match status" value="1"/>
</dbReference>